<keyword evidence="2" id="KW-1185">Reference proteome</keyword>
<dbReference type="Proteomes" id="UP000095751">
    <property type="component" value="Unassembled WGS sequence"/>
</dbReference>
<dbReference type="KEGG" id="fcy:FRACYDRAFT_244194"/>
<dbReference type="EMBL" id="KV784364">
    <property type="protein sequence ID" value="OEU12920.1"/>
    <property type="molecule type" value="Genomic_DNA"/>
</dbReference>
<proteinExistence type="predicted"/>
<name>A0A1E7F432_9STRA</name>
<dbReference type="AlphaFoldDB" id="A0A1E7F432"/>
<evidence type="ECO:0000313" key="2">
    <source>
        <dbReference type="Proteomes" id="UP000095751"/>
    </source>
</evidence>
<gene>
    <name evidence="1" type="ORF">FRACYDRAFT_244194</name>
</gene>
<sequence length="117" mass="13014">MENQSLIASRKDDGGKHKKGLATLLVTVSWTKYHHRGSPRVGVPAAIWSTLVQFRMEETTVKPRTVVVPLGLEHPVCRYGQCRSGQPGASCGQTSDCVVPLGLEYPVCRDNNRYDYR</sequence>
<evidence type="ECO:0000313" key="1">
    <source>
        <dbReference type="EMBL" id="OEU12920.1"/>
    </source>
</evidence>
<organism evidence="1 2">
    <name type="scientific">Fragilariopsis cylindrus CCMP1102</name>
    <dbReference type="NCBI Taxonomy" id="635003"/>
    <lineage>
        <taxon>Eukaryota</taxon>
        <taxon>Sar</taxon>
        <taxon>Stramenopiles</taxon>
        <taxon>Ochrophyta</taxon>
        <taxon>Bacillariophyta</taxon>
        <taxon>Bacillariophyceae</taxon>
        <taxon>Bacillariophycidae</taxon>
        <taxon>Bacillariales</taxon>
        <taxon>Bacillariaceae</taxon>
        <taxon>Fragilariopsis</taxon>
    </lineage>
</organism>
<dbReference type="InParanoid" id="A0A1E7F432"/>
<reference evidence="1 2" key="1">
    <citation type="submission" date="2016-09" db="EMBL/GenBank/DDBJ databases">
        <title>Extensive genetic diversity and differential bi-allelic expression allows diatom success in the polar Southern Ocean.</title>
        <authorList>
            <consortium name="DOE Joint Genome Institute"/>
            <person name="Mock T."/>
            <person name="Otillar R.P."/>
            <person name="Strauss J."/>
            <person name="Dupont C."/>
            <person name="Frickenhaus S."/>
            <person name="Maumus F."/>
            <person name="Mcmullan M."/>
            <person name="Sanges R."/>
            <person name="Schmutz J."/>
            <person name="Toseland A."/>
            <person name="Valas R."/>
            <person name="Veluchamy A."/>
            <person name="Ward B.J."/>
            <person name="Allen A."/>
            <person name="Barry K."/>
            <person name="Falciatore A."/>
            <person name="Ferrante M."/>
            <person name="Fortunato A.E."/>
            <person name="Gloeckner G."/>
            <person name="Gruber A."/>
            <person name="Hipkin R."/>
            <person name="Janech M."/>
            <person name="Kroth P."/>
            <person name="Leese F."/>
            <person name="Lindquist E."/>
            <person name="Lyon B.R."/>
            <person name="Martin J."/>
            <person name="Mayer C."/>
            <person name="Parker M."/>
            <person name="Quesneville H."/>
            <person name="Raymond J."/>
            <person name="Uhlig C."/>
            <person name="Valentin K.U."/>
            <person name="Worden A.Z."/>
            <person name="Armbrust E.V."/>
            <person name="Bowler C."/>
            <person name="Green B."/>
            <person name="Moulton V."/>
            <person name="Van Oosterhout C."/>
            <person name="Grigoriev I."/>
        </authorList>
    </citation>
    <scope>NUCLEOTIDE SEQUENCE [LARGE SCALE GENOMIC DNA]</scope>
    <source>
        <strain evidence="1 2">CCMP1102</strain>
    </source>
</reference>
<protein>
    <submittedName>
        <fullName evidence="1">Uncharacterized protein</fullName>
    </submittedName>
</protein>
<accession>A0A1E7F432</accession>